<dbReference type="Proteomes" id="UP000306420">
    <property type="component" value="Unassembled WGS sequence"/>
</dbReference>
<comment type="caution">
    <text evidence="4">The sequence shown here is derived from an EMBL/GenBank/DDBJ whole genome shotgun (WGS) entry which is preliminary data.</text>
</comment>
<evidence type="ECO:0000259" key="2">
    <source>
        <dbReference type="Pfam" id="PF09972"/>
    </source>
</evidence>
<evidence type="ECO:0000313" key="5">
    <source>
        <dbReference type="Proteomes" id="UP000306420"/>
    </source>
</evidence>
<gene>
    <name evidence="4" type="ORF">FEZ33_05860</name>
</gene>
<keyword evidence="1" id="KW-0812">Transmembrane</keyword>
<keyword evidence="1" id="KW-1133">Transmembrane helix</keyword>
<accession>A0A5R9DWF8</accession>
<evidence type="ECO:0000256" key="1">
    <source>
        <dbReference type="SAM" id="Phobius"/>
    </source>
</evidence>
<sequence>MNLNRLSRNILSLLLSLFILVPLMTISTVSAQDISFDITEADITGQISSDGDVSFKEIYTFDVDYMNGAYHNIDYGGYNLTEYRVGILDEETGDINYLNESFNEAPGTFKVSDNGQIFRLQVFNPAEDETVHFVFEYTLEELITNYNDTAEINRKIVPENTDDDFAVDARIYLPGSVSNPDDFRAWGYGPYNGEIQPVTEGDQSYIDITVPDNPPNQFVEVNAIFPIALTPNNQNIVQANMKDEIIEQSEATVEADREAHESSQQRRWLWVILALIGFPLVTIFAWVYYFRNHRKLNPKPAHIPEHVYSLPEELTPAIMATAVLRDKPIADDFSATIIDLARKGYIKVEEVSREKRGLLKRKSASTIRVSPAEEEADLFDLQKHERYVYEYLLPNNEPTTLSQIEEDIQSNRNAKKQKYRKWTQFANYVEVKGEQVRNQPKEYNNSVGYAVLAVIASVIMLFVLLFLTLDSPLQEHIMPILLAFAVNLILAIVILLLTTLRPIRTYEQDKMIKEWKGFANMLDDIGNFNMREVASLPLWEEFLVYAISLDVADKVIEAMNKEYGMEELSQMAMPMVIYSNPYWINQVVRPSISQSVTSSAPAQSKYSGSNTGGFGGGFSSGSSGGSGGGGGTGGF</sequence>
<dbReference type="InterPro" id="IPR018702">
    <property type="entry name" value="DUF2207"/>
</dbReference>
<dbReference type="AlphaFoldDB" id="A0A5R9DWF8"/>
<feature type="domain" description="Predicted membrane protein YciQ-like C-terminal" evidence="3">
    <location>
        <begin position="304"/>
        <end position="559"/>
    </location>
</feature>
<dbReference type="Pfam" id="PF09972">
    <property type="entry name" value="DUF2207"/>
    <property type="match status" value="1"/>
</dbReference>
<proteinExistence type="predicted"/>
<keyword evidence="1" id="KW-0472">Membrane</keyword>
<dbReference type="OrthoDB" id="2138002at2"/>
<dbReference type="EMBL" id="VBSP01000016">
    <property type="protein sequence ID" value="TLQ41489.1"/>
    <property type="molecule type" value="Genomic_DNA"/>
</dbReference>
<evidence type="ECO:0000259" key="3">
    <source>
        <dbReference type="Pfam" id="PF20990"/>
    </source>
</evidence>
<feature type="transmembrane region" description="Helical" evidence="1">
    <location>
        <begin position="480"/>
        <end position="500"/>
    </location>
</feature>
<evidence type="ECO:0000313" key="4">
    <source>
        <dbReference type="EMBL" id="TLQ41489.1"/>
    </source>
</evidence>
<protein>
    <submittedName>
        <fullName evidence="4">DUF2207 domain-containing protein</fullName>
    </submittedName>
</protein>
<feature type="transmembrane region" description="Helical" evidence="1">
    <location>
        <begin position="268"/>
        <end position="290"/>
    </location>
</feature>
<feature type="transmembrane region" description="Helical" evidence="1">
    <location>
        <begin position="447"/>
        <end position="468"/>
    </location>
</feature>
<dbReference type="InterPro" id="IPR048389">
    <property type="entry name" value="YciQ-like_C"/>
</dbReference>
<reference evidence="4 5" key="1">
    <citation type="submission" date="2019-05" db="EMBL/GenBank/DDBJ databases">
        <title>The metagenome of a microbial culture collection derived from dairy environment covers the genomic content of the human microbiome.</title>
        <authorList>
            <person name="Roder T."/>
            <person name="Wuthrich D."/>
            <person name="Sattari Z."/>
            <person name="Von Ah U."/>
            <person name="Bar C."/>
            <person name="Ronchi F."/>
            <person name="Macpherson A.J."/>
            <person name="Ganal-Vonarburg S.C."/>
            <person name="Bruggmann R."/>
            <person name="Vergeres G."/>
        </authorList>
    </citation>
    <scope>NUCLEOTIDE SEQUENCE [LARGE SCALE GENOMIC DNA]</scope>
    <source>
        <strain evidence="4 5">FAM 24227</strain>
    </source>
</reference>
<dbReference type="Pfam" id="PF20990">
    <property type="entry name" value="DUF2207_C"/>
    <property type="match status" value="1"/>
</dbReference>
<name>A0A5R9DWF8_9LACT</name>
<dbReference type="RefSeq" id="WP_138404473.1">
    <property type="nucleotide sequence ID" value="NZ_VBSP01000016.1"/>
</dbReference>
<feature type="domain" description="DUF2207" evidence="2">
    <location>
        <begin position="37"/>
        <end position="225"/>
    </location>
</feature>
<organism evidence="4 5">
    <name type="scientific">Ruoffia tabacinasalis</name>
    <dbReference type="NCBI Taxonomy" id="87458"/>
    <lineage>
        <taxon>Bacteria</taxon>
        <taxon>Bacillati</taxon>
        <taxon>Bacillota</taxon>
        <taxon>Bacilli</taxon>
        <taxon>Lactobacillales</taxon>
        <taxon>Aerococcaceae</taxon>
        <taxon>Ruoffia</taxon>
    </lineage>
</organism>